<dbReference type="PANTHER" id="PTHR43479">
    <property type="entry name" value="ACREF/ENVCD OPERON REPRESSOR-RELATED"/>
    <property type="match status" value="1"/>
</dbReference>
<evidence type="ECO:0000313" key="5">
    <source>
        <dbReference type="Proteomes" id="UP000657421"/>
    </source>
</evidence>
<proteinExistence type="predicted"/>
<dbReference type="EMBL" id="JACRSZ010000008">
    <property type="protein sequence ID" value="MBC8573228.1"/>
    <property type="molecule type" value="Genomic_DNA"/>
</dbReference>
<dbReference type="PANTHER" id="PTHR43479:SF7">
    <property type="entry name" value="TETR-FAMILY TRANSCRIPTIONAL REGULATOR"/>
    <property type="match status" value="1"/>
</dbReference>
<evidence type="ECO:0000313" key="4">
    <source>
        <dbReference type="EMBL" id="MBC8573228.1"/>
    </source>
</evidence>
<dbReference type="Gene3D" id="1.10.357.10">
    <property type="entry name" value="Tetracycline Repressor, domain 2"/>
    <property type="match status" value="1"/>
</dbReference>
<dbReference type="RefSeq" id="WP_249308301.1">
    <property type="nucleotide sequence ID" value="NZ_JACRSZ010000008.1"/>
</dbReference>
<feature type="domain" description="HTH tetR-type" evidence="3">
    <location>
        <begin position="13"/>
        <end position="73"/>
    </location>
</feature>
<dbReference type="PROSITE" id="PS50977">
    <property type="entry name" value="HTH_TETR_2"/>
    <property type="match status" value="1"/>
</dbReference>
<evidence type="ECO:0000259" key="3">
    <source>
        <dbReference type="PROSITE" id="PS50977"/>
    </source>
</evidence>
<evidence type="ECO:0000256" key="1">
    <source>
        <dbReference type="ARBA" id="ARBA00023125"/>
    </source>
</evidence>
<dbReference type="InterPro" id="IPR001647">
    <property type="entry name" value="HTH_TetR"/>
</dbReference>
<dbReference type="Pfam" id="PF00440">
    <property type="entry name" value="TetR_N"/>
    <property type="match status" value="1"/>
</dbReference>
<evidence type="ECO:0000256" key="2">
    <source>
        <dbReference type="PROSITE-ProRule" id="PRU00335"/>
    </source>
</evidence>
<dbReference type="SUPFAM" id="SSF46689">
    <property type="entry name" value="Homeodomain-like"/>
    <property type="match status" value="1"/>
</dbReference>
<keyword evidence="1 2" id="KW-0238">DNA-binding</keyword>
<dbReference type="InterPro" id="IPR009057">
    <property type="entry name" value="Homeodomain-like_sf"/>
</dbReference>
<gene>
    <name evidence="4" type="ORF">H8716_09050</name>
</gene>
<name>A0ABR7NA03_9FIRM</name>
<dbReference type="InterPro" id="IPR050624">
    <property type="entry name" value="HTH-type_Tx_Regulator"/>
</dbReference>
<comment type="caution">
    <text evidence="4">The sequence shown here is derived from an EMBL/GenBank/DDBJ whole genome shotgun (WGS) entry which is preliminary data.</text>
</comment>
<organism evidence="4 5">
    <name type="scientific">Jingyaoa shaoxingensis</name>
    <dbReference type="NCBI Taxonomy" id="2763671"/>
    <lineage>
        <taxon>Bacteria</taxon>
        <taxon>Bacillati</taxon>
        <taxon>Bacillota</taxon>
        <taxon>Clostridia</taxon>
        <taxon>Lachnospirales</taxon>
        <taxon>Lachnospiraceae</taxon>
        <taxon>Jingyaoa</taxon>
    </lineage>
</organism>
<sequence>MTSQPKATDRRVLRTKKNIRQTFLQLLSEKSLTQLTVKELSEQADINRKTFYMYYSNIEEILSELEDELVQKLVLVFEKELFDREVFDSYSFFENLNLAIHGDIELYRTLNHADLLPHLILRAKNALIDVFFRKYNIPADSDSERYILYAEYAASGILSMYTKWFSNDFHMSLEELTKTAAEITLYGFQHLIPEN</sequence>
<protein>
    <submittedName>
        <fullName evidence="4">TetR/AcrR family transcriptional regulator</fullName>
    </submittedName>
</protein>
<reference evidence="4 5" key="1">
    <citation type="submission" date="2020-08" db="EMBL/GenBank/DDBJ databases">
        <title>Genome public.</title>
        <authorList>
            <person name="Liu C."/>
            <person name="Sun Q."/>
        </authorList>
    </citation>
    <scope>NUCLEOTIDE SEQUENCE [LARGE SCALE GENOMIC DNA]</scope>
    <source>
        <strain evidence="4 5">NSJ-46</strain>
    </source>
</reference>
<feature type="DNA-binding region" description="H-T-H motif" evidence="2">
    <location>
        <begin position="36"/>
        <end position="55"/>
    </location>
</feature>
<keyword evidence="5" id="KW-1185">Reference proteome</keyword>
<dbReference type="Proteomes" id="UP000657421">
    <property type="component" value="Unassembled WGS sequence"/>
</dbReference>
<accession>A0ABR7NA03</accession>